<name>A0A8B3F0P6_LACLL</name>
<organism evidence="1">
    <name type="scientific">Lactococcus lactis subsp. lactis bv. diacetylactis</name>
    <dbReference type="NCBI Taxonomy" id="44688"/>
    <lineage>
        <taxon>Bacteria</taxon>
        <taxon>Bacillati</taxon>
        <taxon>Bacillota</taxon>
        <taxon>Bacilli</taxon>
        <taxon>Lactobacillales</taxon>
        <taxon>Streptococcaceae</taxon>
        <taxon>Lactococcus</taxon>
    </lineage>
</organism>
<protein>
    <submittedName>
        <fullName evidence="1">Uncharacterized protein</fullName>
    </submittedName>
</protein>
<dbReference type="AlphaFoldDB" id="A0A8B3F0P6"/>
<evidence type="ECO:0000313" key="1">
    <source>
        <dbReference type="EMBL" id="RKO38219.1"/>
    </source>
</evidence>
<sequence>MNLLKKYFLGYKNYITFHFRCQEKNTLALEKGALSLPKYLVICTCIWNSIYDKDIILIYFKKNSNIC</sequence>
<comment type="caution">
    <text evidence="1">The sequence shown here is derived from an EMBL/GenBank/DDBJ whole genome shotgun (WGS) entry which is preliminary data.</text>
</comment>
<accession>A0A8B3F0P6</accession>
<gene>
    <name evidence="1" type="ORF">D8K17_07895</name>
</gene>
<reference evidence="1" key="1">
    <citation type="submission" date="2018-10" db="EMBL/GenBank/DDBJ databases">
        <title>Chromosomal inversion in Lactococcus lactis subsp. lactis bv. diacetylactis S50.</title>
        <authorList>
            <person name="Kojic M."/>
            <person name="Jovcic B."/>
        </authorList>
    </citation>
    <scope>NUCLEOTIDE SEQUENCE</scope>
    <source>
        <strain evidence="1">S50</strain>
    </source>
</reference>
<dbReference type="EMBL" id="RBVM01000001">
    <property type="protein sequence ID" value="RKO38219.1"/>
    <property type="molecule type" value="Genomic_DNA"/>
</dbReference>
<proteinExistence type="predicted"/>